<accession>K0XRQ0</accession>
<dbReference type="Gene3D" id="3.40.720.10">
    <property type="entry name" value="Alkaline Phosphatase, subunit A"/>
    <property type="match status" value="1"/>
</dbReference>
<dbReference type="STRING" id="742726.HMPREF9448_00699"/>
<keyword evidence="3 6" id="KW-0812">Transmembrane</keyword>
<dbReference type="Pfam" id="PF00884">
    <property type="entry name" value="Sulfatase"/>
    <property type="match status" value="1"/>
</dbReference>
<dbReference type="PANTHER" id="PTHR47371:SF3">
    <property type="entry name" value="PHOSPHOGLYCEROL TRANSFERASE I"/>
    <property type="match status" value="1"/>
</dbReference>
<keyword evidence="4 6" id="KW-1133">Transmembrane helix</keyword>
<dbReference type="EMBL" id="ADLE01000001">
    <property type="protein sequence ID" value="EJZ66520.1"/>
    <property type="molecule type" value="Genomic_DNA"/>
</dbReference>
<feature type="transmembrane region" description="Helical" evidence="6">
    <location>
        <begin position="174"/>
        <end position="191"/>
    </location>
</feature>
<evidence type="ECO:0000256" key="1">
    <source>
        <dbReference type="ARBA" id="ARBA00004651"/>
    </source>
</evidence>
<keyword evidence="5 6" id="KW-0472">Membrane</keyword>
<comment type="subcellular location">
    <subcellularLocation>
        <location evidence="1">Cell membrane</location>
        <topology evidence="1">Multi-pass membrane protein</topology>
    </subcellularLocation>
</comment>
<feature type="transmembrane region" description="Helical" evidence="6">
    <location>
        <begin position="145"/>
        <end position="162"/>
    </location>
</feature>
<feature type="transmembrane region" description="Helical" evidence="6">
    <location>
        <begin position="21"/>
        <end position="41"/>
    </location>
</feature>
<evidence type="ECO:0000256" key="6">
    <source>
        <dbReference type="SAM" id="Phobius"/>
    </source>
</evidence>
<keyword evidence="2" id="KW-1003">Cell membrane</keyword>
<feature type="domain" description="Sulfatase N-terminal" evidence="7">
    <location>
        <begin position="273"/>
        <end position="546"/>
    </location>
</feature>
<dbReference type="CDD" id="cd16015">
    <property type="entry name" value="LTA_synthase"/>
    <property type="match status" value="1"/>
</dbReference>
<dbReference type="GeneID" id="77848028"/>
<feature type="transmembrane region" description="Helical" evidence="6">
    <location>
        <begin position="90"/>
        <end position="109"/>
    </location>
</feature>
<evidence type="ECO:0000256" key="4">
    <source>
        <dbReference type="ARBA" id="ARBA00022989"/>
    </source>
</evidence>
<proteinExistence type="predicted"/>
<gene>
    <name evidence="8" type="ORF">HMPREF9448_00699</name>
</gene>
<evidence type="ECO:0000313" key="8">
    <source>
        <dbReference type="EMBL" id="EJZ66520.1"/>
    </source>
</evidence>
<dbReference type="InterPro" id="IPR017850">
    <property type="entry name" value="Alkaline_phosphatase_core_sf"/>
</dbReference>
<dbReference type="RefSeq" id="WP_008861194.1">
    <property type="nucleotide sequence ID" value="NZ_JH815203.1"/>
</dbReference>
<comment type="caution">
    <text evidence="8">The sequence shown here is derived from an EMBL/GenBank/DDBJ whole genome shotgun (WGS) entry which is preliminary data.</text>
</comment>
<evidence type="ECO:0000256" key="5">
    <source>
        <dbReference type="ARBA" id="ARBA00023136"/>
    </source>
</evidence>
<evidence type="ECO:0000256" key="3">
    <source>
        <dbReference type="ARBA" id="ARBA00022692"/>
    </source>
</evidence>
<sequence>MQMWLDKFSARVFSWNREGQYLLFYLLTVCCFMFPIEYLHIGLKYSTIFDLRILLPQGKPVGDTLSAFAPTVGDAFLLSLPLFFFTNKRWVVFIPLFLFDVFCLIQTLYARVYEDIMPYSSFLLVNNVNDVLLNSVRGLIRLRDIFVFFPTLLLLAGYIFYFRKQRHYPSSRTRAVAAFVSLSIALSSYAVRAHHIYHRAPSDQESPWTAFITPYNYREYVVFNGVVPYTCYAFVSSLLQGGELNAEERKTVESYLDDMPRYGDNRYAVEPGRNLILIVVESMNSWLLNRTVNGVEIMPRLNRLLSEEGTFSALHLIPQVKDGRSSDGHLIFNTGLLPAKVGATAVLYGGNTYPALGHALRDKGYRTLNIVCDRAQDWNQAETSPAYGFETLYDKTSFGASETLSDSVLFAESLSILKWTQEPFFSQIVTISTHAPNKAPSNPTALSRYPTESSELVNTMEAFHRLDRQLGSFLDSLKACGLYERSVIAIVSDHDELGKNVLDGREHRTLADREVALVLLNTPYTISYEETAGQIDVYPTLLDVMGCNEYGWKGLGYSLFRTPVESAVYWDGSSLGNRRSPLYSRQTQAWDISRLMITGDFFSGKSFGYDEE</sequence>
<dbReference type="Gene3D" id="3.30.1120.170">
    <property type="match status" value="1"/>
</dbReference>
<dbReference type="OrthoDB" id="9777768at2"/>
<dbReference type="Proteomes" id="UP000006044">
    <property type="component" value="Unassembled WGS sequence"/>
</dbReference>
<protein>
    <recommendedName>
        <fullName evidence="7">Sulfatase N-terminal domain-containing protein</fullName>
    </recommendedName>
</protein>
<dbReference type="InterPro" id="IPR050448">
    <property type="entry name" value="OpgB/LTA_synthase_biosynth"/>
</dbReference>
<dbReference type="HOGENOM" id="CLU_498447_0_0_10"/>
<dbReference type="InterPro" id="IPR000917">
    <property type="entry name" value="Sulfatase_N"/>
</dbReference>
<organism evidence="8 9">
    <name type="scientific">Barnesiella intestinihominis YIT 11860</name>
    <dbReference type="NCBI Taxonomy" id="742726"/>
    <lineage>
        <taxon>Bacteria</taxon>
        <taxon>Pseudomonadati</taxon>
        <taxon>Bacteroidota</taxon>
        <taxon>Bacteroidia</taxon>
        <taxon>Bacteroidales</taxon>
        <taxon>Barnesiellaceae</taxon>
        <taxon>Barnesiella</taxon>
    </lineage>
</organism>
<evidence type="ECO:0000259" key="7">
    <source>
        <dbReference type="Pfam" id="PF00884"/>
    </source>
</evidence>
<evidence type="ECO:0000313" key="9">
    <source>
        <dbReference type="Proteomes" id="UP000006044"/>
    </source>
</evidence>
<evidence type="ECO:0000256" key="2">
    <source>
        <dbReference type="ARBA" id="ARBA00022475"/>
    </source>
</evidence>
<reference evidence="8 9" key="1">
    <citation type="submission" date="2012-08" db="EMBL/GenBank/DDBJ databases">
        <title>The Genome Sequence of Barnesiella intestinihominis YIT 11860.</title>
        <authorList>
            <consortium name="The Broad Institute Genome Sequencing Platform"/>
            <person name="Earl A."/>
            <person name="Ward D."/>
            <person name="Feldgarden M."/>
            <person name="Gevers D."/>
            <person name="Morotomi M."/>
            <person name="Walker B."/>
            <person name="Young S.K."/>
            <person name="Zeng Q."/>
            <person name="Gargeya S."/>
            <person name="Fitzgerald M."/>
            <person name="Haas B."/>
            <person name="Abouelleil A."/>
            <person name="Alvarado L."/>
            <person name="Arachchi H.M."/>
            <person name="Berlin A.M."/>
            <person name="Chapman S.B."/>
            <person name="Goldberg J."/>
            <person name="Griggs A."/>
            <person name="Gujja S."/>
            <person name="Hansen M."/>
            <person name="Howarth C."/>
            <person name="Imamovic A."/>
            <person name="Larimer J."/>
            <person name="McCowen C."/>
            <person name="Montmayeur A."/>
            <person name="Murphy C."/>
            <person name="Neiman D."/>
            <person name="Pearson M."/>
            <person name="Priest M."/>
            <person name="Roberts A."/>
            <person name="Saif S."/>
            <person name="Shea T."/>
            <person name="Sisk P."/>
            <person name="Sykes S."/>
            <person name="Wortman J."/>
            <person name="Nusbaum C."/>
            <person name="Birren B."/>
        </authorList>
    </citation>
    <scope>NUCLEOTIDE SEQUENCE [LARGE SCALE GENOMIC DNA]</scope>
    <source>
        <strain evidence="8 9">YIT 11860</strain>
    </source>
</reference>
<dbReference type="PANTHER" id="PTHR47371">
    <property type="entry name" value="LIPOTEICHOIC ACID SYNTHASE"/>
    <property type="match status" value="1"/>
</dbReference>
<name>K0XRQ0_9BACT</name>
<feature type="transmembrane region" description="Helical" evidence="6">
    <location>
        <begin position="61"/>
        <end position="83"/>
    </location>
</feature>
<dbReference type="GO" id="GO:0005886">
    <property type="term" value="C:plasma membrane"/>
    <property type="evidence" value="ECO:0007669"/>
    <property type="project" value="UniProtKB-SubCell"/>
</dbReference>
<dbReference type="SUPFAM" id="SSF53649">
    <property type="entry name" value="Alkaline phosphatase-like"/>
    <property type="match status" value="1"/>
</dbReference>
<dbReference type="AlphaFoldDB" id="K0XRQ0"/>
<keyword evidence="9" id="KW-1185">Reference proteome</keyword>
<dbReference type="eggNOG" id="COG1368">
    <property type="taxonomic scope" value="Bacteria"/>
</dbReference>